<dbReference type="EMBL" id="BAAACF010000003">
    <property type="protein sequence ID" value="GAA0726820.1"/>
    <property type="molecule type" value="Genomic_DNA"/>
</dbReference>
<gene>
    <name evidence="1" type="ORF">GCM10008905_23690</name>
</gene>
<comment type="caution">
    <text evidence="1">The sequence shown here is derived from an EMBL/GenBank/DDBJ whole genome shotgun (WGS) entry which is preliminary data.</text>
</comment>
<dbReference type="InterPro" id="IPR010982">
    <property type="entry name" value="Lambda_DNA-bd_dom_sf"/>
</dbReference>
<dbReference type="Proteomes" id="UP001500339">
    <property type="component" value="Unassembled WGS sequence"/>
</dbReference>
<name>A0ABP3UBY7_9CLOT</name>
<organism evidence="1 2">
    <name type="scientific">Clostridium malenominatum</name>
    <dbReference type="NCBI Taxonomy" id="1539"/>
    <lineage>
        <taxon>Bacteria</taxon>
        <taxon>Bacillati</taxon>
        <taxon>Bacillota</taxon>
        <taxon>Clostridia</taxon>
        <taxon>Eubacteriales</taxon>
        <taxon>Clostridiaceae</taxon>
        <taxon>Clostridium</taxon>
    </lineage>
</organism>
<dbReference type="Gene3D" id="1.25.40.10">
    <property type="entry name" value="Tetratricopeptide repeat domain"/>
    <property type="match status" value="1"/>
</dbReference>
<dbReference type="Gene3D" id="1.10.260.40">
    <property type="entry name" value="lambda repressor-like DNA-binding domains"/>
    <property type="match status" value="1"/>
</dbReference>
<dbReference type="InterPro" id="IPR011990">
    <property type="entry name" value="TPR-like_helical_dom_sf"/>
</dbReference>
<dbReference type="RefSeq" id="WP_343769947.1">
    <property type="nucleotide sequence ID" value="NZ_BAAACF010000003.1"/>
</dbReference>
<dbReference type="CDD" id="cd00093">
    <property type="entry name" value="HTH_XRE"/>
    <property type="match status" value="1"/>
</dbReference>
<proteinExistence type="predicted"/>
<dbReference type="PROSITE" id="PS50293">
    <property type="entry name" value="TPR_REGION"/>
    <property type="match status" value="1"/>
</dbReference>
<evidence type="ECO:0000313" key="2">
    <source>
        <dbReference type="Proteomes" id="UP001500339"/>
    </source>
</evidence>
<keyword evidence="2" id="KW-1185">Reference proteome</keyword>
<evidence type="ECO:0000313" key="1">
    <source>
        <dbReference type="EMBL" id="GAA0726820.1"/>
    </source>
</evidence>
<dbReference type="SUPFAM" id="SSF48452">
    <property type="entry name" value="TPR-like"/>
    <property type="match status" value="1"/>
</dbReference>
<sequence length="416" mass="49632">MEILSTGEKIRRARVYKGYTLKYLCEDKLSVSKMSCIENDKVIPEDWILDFVAKKLDLDVGYLKDDVKSQIRKNLEKLKNSKRKNYEEKLIYNFSYAEDYNYYEEAFQIMHLMFRYNIEMKRYEKLQVLISKYYDICLKSKSNENQLIYYMDIAKYFYHSEEYIQAAGYYNTVKEEGKKVGNMEIVARAMIRECYSYTMAKQYKVAYEIGKKLMELIDVFKDELKKAEAYYIMALLSLRNNKEEFSHYEKEAYRLYGDNKVRIADAIFSYAEAMLDLDMKDQGIEYIKKGLTYYEEEKGEGFVQYMLKAVEELIKNNVIEEAESISDEAINYSINLKDMKYIEKAYYLKALILGKKGELSSKEMYMNLALDSLMKFGSKRQILDRYMEMGYMYFKLKNISDSIKYFNLALNLNKYI</sequence>
<dbReference type="SUPFAM" id="SSF47413">
    <property type="entry name" value="lambda repressor-like DNA-binding domains"/>
    <property type="match status" value="1"/>
</dbReference>
<protein>
    <submittedName>
        <fullName evidence="1">Helix-turn-helix transcriptional regulator</fullName>
    </submittedName>
</protein>
<dbReference type="InterPro" id="IPR001387">
    <property type="entry name" value="Cro/C1-type_HTH"/>
</dbReference>
<reference evidence="2" key="1">
    <citation type="journal article" date="2019" name="Int. J. Syst. Evol. Microbiol.">
        <title>The Global Catalogue of Microorganisms (GCM) 10K type strain sequencing project: providing services to taxonomists for standard genome sequencing and annotation.</title>
        <authorList>
            <consortium name="The Broad Institute Genomics Platform"/>
            <consortium name="The Broad Institute Genome Sequencing Center for Infectious Disease"/>
            <person name="Wu L."/>
            <person name="Ma J."/>
        </authorList>
    </citation>
    <scope>NUCLEOTIDE SEQUENCE [LARGE SCALE GENOMIC DNA]</scope>
    <source>
        <strain evidence="2">JCM 1405</strain>
    </source>
</reference>
<accession>A0ABP3UBY7</accession>